<dbReference type="GeneTree" id="ENSGT00940000179170"/>
<sequence>TDNSLSLSLSVCVVKCVLVFFPGRGPTTRVVRPCCTAVSSADVSADVIGVPSQQRARGSCVKALVFLTAKGFVCVNPEAAWAQRRKFIVWRVSTRFHYS</sequence>
<evidence type="ECO:0000313" key="4">
    <source>
        <dbReference type="Proteomes" id="UP000265120"/>
    </source>
</evidence>
<dbReference type="InParanoid" id="A0A3P8UER3"/>
<feature type="domain" description="Chemokine interleukin-8-like" evidence="2">
    <location>
        <begin position="34"/>
        <end position="84"/>
    </location>
</feature>
<accession>A0A3P8UER3</accession>
<reference evidence="3" key="2">
    <citation type="submission" date="2025-08" db="UniProtKB">
        <authorList>
            <consortium name="Ensembl"/>
        </authorList>
    </citation>
    <scope>IDENTIFICATION</scope>
</reference>
<reference evidence="3" key="3">
    <citation type="submission" date="2025-09" db="UniProtKB">
        <authorList>
            <consortium name="Ensembl"/>
        </authorList>
    </citation>
    <scope>IDENTIFICATION</scope>
</reference>
<evidence type="ECO:0000256" key="1">
    <source>
        <dbReference type="ARBA" id="ARBA00022514"/>
    </source>
</evidence>
<dbReference type="Gene3D" id="2.40.50.40">
    <property type="match status" value="1"/>
</dbReference>
<dbReference type="InterPro" id="IPR036048">
    <property type="entry name" value="Interleukin_8-like_sf"/>
</dbReference>
<dbReference type="InterPro" id="IPR001811">
    <property type="entry name" value="Chemokine_IL8-like_dom"/>
</dbReference>
<dbReference type="FunCoup" id="A0A3P8UER3">
    <property type="interactions" value="11"/>
</dbReference>
<dbReference type="Ensembl" id="ENSCSET00000001750.1">
    <property type="protein sequence ID" value="ENSCSEP00000001718.1"/>
    <property type="gene ID" value="ENSCSEG00000001169.1"/>
</dbReference>
<keyword evidence="4" id="KW-1185">Reference proteome</keyword>
<name>A0A3P8UER3_CYNSE</name>
<evidence type="ECO:0000313" key="3">
    <source>
        <dbReference type="Ensembl" id="ENSCSEP00000001718.1"/>
    </source>
</evidence>
<dbReference type="Proteomes" id="UP000265120">
    <property type="component" value="Chromosome 3"/>
</dbReference>
<keyword evidence="1" id="KW-0202">Cytokine</keyword>
<reference evidence="3 4" key="1">
    <citation type="journal article" date="2014" name="Nat. Genet.">
        <title>Whole-genome sequence of a flatfish provides insights into ZW sex chromosome evolution and adaptation to a benthic lifestyle.</title>
        <authorList>
            <person name="Chen S."/>
            <person name="Zhang G."/>
            <person name="Shao C."/>
            <person name="Huang Q."/>
            <person name="Liu G."/>
            <person name="Zhang P."/>
            <person name="Song W."/>
            <person name="An N."/>
            <person name="Chalopin D."/>
            <person name="Volff J.N."/>
            <person name="Hong Y."/>
            <person name="Li Q."/>
            <person name="Sha Z."/>
            <person name="Zhou H."/>
            <person name="Xie M."/>
            <person name="Yu Q."/>
            <person name="Liu Y."/>
            <person name="Xiang H."/>
            <person name="Wang N."/>
            <person name="Wu K."/>
            <person name="Yang C."/>
            <person name="Zhou Q."/>
            <person name="Liao X."/>
            <person name="Yang L."/>
            <person name="Hu Q."/>
            <person name="Zhang J."/>
            <person name="Meng L."/>
            <person name="Jin L."/>
            <person name="Tian Y."/>
            <person name="Lian J."/>
            <person name="Yang J."/>
            <person name="Miao G."/>
            <person name="Liu S."/>
            <person name="Liang Z."/>
            <person name="Yan F."/>
            <person name="Li Y."/>
            <person name="Sun B."/>
            <person name="Zhang H."/>
            <person name="Zhang J."/>
            <person name="Zhu Y."/>
            <person name="Du M."/>
            <person name="Zhao Y."/>
            <person name="Schartl M."/>
            <person name="Tang Q."/>
            <person name="Wang J."/>
        </authorList>
    </citation>
    <scope>NUCLEOTIDE SEQUENCE</scope>
</reference>
<dbReference type="AlphaFoldDB" id="A0A3P8UER3"/>
<dbReference type="GO" id="GO:0005615">
    <property type="term" value="C:extracellular space"/>
    <property type="evidence" value="ECO:0007669"/>
    <property type="project" value="UniProtKB-KW"/>
</dbReference>
<dbReference type="OMA" id="TKANMSA"/>
<evidence type="ECO:0000259" key="2">
    <source>
        <dbReference type="Pfam" id="PF00048"/>
    </source>
</evidence>
<dbReference type="GO" id="GO:0008009">
    <property type="term" value="F:chemokine activity"/>
    <property type="evidence" value="ECO:0007669"/>
    <property type="project" value="InterPro"/>
</dbReference>
<dbReference type="GO" id="GO:0006955">
    <property type="term" value="P:immune response"/>
    <property type="evidence" value="ECO:0007669"/>
    <property type="project" value="InterPro"/>
</dbReference>
<proteinExistence type="predicted"/>
<dbReference type="Pfam" id="PF00048">
    <property type="entry name" value="IL8"/>
    <property type="match status" value="1"/>
</dbReference>
<dbReference type="SUPFAM" id="SSF54117">
    <property type="entry name" value="Interleukin 8-like chemokines"/>
    <property type="match status" value="1"/>
</dbReference>
<protein>
    <recommendedName>
        <fullName evidence="2">Chemokine interleukin-8-like domain-containing protein</fullName>
    </recommendedName>
</protein>
<organism evidence="3 4">
    <name type="scientific">Cynoglossus semilaevis</name>
    <name type="common">Tongue sole</name>
    <dbReference type="NCBI Taxonomy" id="244447"/>
    <lineage>
        <taxon>Eukaryota</taxon>
        <taxon>Metazoa</taxon>
        <taxon>Chordata</taxon>
        <taxon>Craniata</taxon>
        <taxon>Vertebrata</taxon>
        <taxon>Euteleostomi</taxon>
        <taxon>Actinopterygii</taxon>
        <taxon>Neopterygii</taxon>
        <taxon>Teleostei</taxon>
        <taxon>Neoteleostei</taxon>
        <taxon>Acanthomorphata</taxon>
        <taxon>Carangaria</taxon>
        <taxon>Pleuronectiformes</taxon>
        <taxon>Pleuronectoidei</taxon>
        <taxon>Cynoglossidae</taxon>
        <taxon>Cynoglossinae</taxon>
        <taxon>Cynoglossus</taxon>
    </lineage>
</organism>